<proteinExistence type="predicted"/>
<accession>A0A2R6XU90</accession>
<sequence length="101" mass="10304">MGREGGHGTGCTQSTGGEAAGLRMGEREPAMCRHLQLPTGAMCTARVQAGQRSGYPRPSSARTPSPAWPPCTPPPVLDRGSCPACSRSDSPATLAILGSLA</sequence>
<keyword evidence="3" id="KW-1185">Reference proteome</keyword>
<gene>
    <name evidence="2" type="ORF">MARPO_0002s0149</name>
</gene>
<dbReference type="Proteomes" id="UP000244005">
    <property type="component" value="Unassembled WGS sequence"/>
</dbReference>
<dbReference type="EMBL" id="KZ772674">
    <property type="protein sequence ID" value="PTQ49674.1"/>
    <property type="molecule type" value="Genomic_DNA"/>
</dbReference>
<feature type="region of interest" description="Disordered" evidence="1">
    <location>
        <begin position="48"/>
        <end position="72"/>
    </location>
</feature>
<feature type="region of interest" description="Disordered" evidence="1">
    <location>
        <begin position="1"/>
        <end position="27"/>
    </location>
</feature>
<name>A0A2R6XU90_MARPO</name>
<feature type="compositionally biased region" description="Low complexity" evidence="1">
    <location>
        <begin position="56"/>
        <end position="65"/>
    </location>
</feature>
<evidence type="ECO:0000256" key="1">
    <source>
        <dbReference type="SAM" id="MobiDB-lite"/>
    </source>
</evidence>
<protein>
    <submittedName>
        <fullName evidence="2">Uncharacterized protein</fullName>
    </submittedName>
</protein>
<organism evidence="2 3">
    <name type="scientific">Marchantia polymorpha</name>
    <name type="common">Common liverwort</name>
    <name type="synonym">Marchantia aquatica</name>
    <dbReference type="NCBI Taxonomy" id="3197"/>
    <lineage>
        <taxon>Eukaryota</taxon>
        <taxon>Viridiplantae</taxon>
        <taxon>Streptophyta</taxon>
        <taxon>Embryophyta</taxon>
        <taxon>Marchantiophyta</taxon>
        <taxon>Marchantiopsida</taxon>
        <taxon>Marchantiidae</taxon>
        <taxon>Marchantiales</taxon>
        <taxon>Marchantiaceae</taxon>
        <taxon>Marchantia</taxon>
    </lineage>
</organism>
<evidence type="ECO:0000313" key="3">
    <source>
        <dbReference type="Proteomes" id="UP000244005"/>
    </source>
</evidence>
<dbReference type="AlphaFoldDB" id="A0A2R6XU90"/>
<evidence type="ECO:0000313" key="2">
    <source>
        <dbReference type="EMBL" id="PTQ49674.1"/>
    </source>
</evidence>
<reference evidence="3" key="1">
    <citation type="journal article" date="2017" name="Cell">
        <title>Insights into land plant evolution garnered from the Marchantia polymorpha genome.</title>
        <authorList>
            <person name="Bowman J.L."/>
            <person name="Kohchi T."/>
            <person name="Yamato K.T."/>
            <person name="Jenkins J."/>
            <person name="Shu S."/>
            <person name="Ishizaki K."/>
            <person name="Yamaoka S."/>
            <person name="Nishihama R."/>
            <person name="Nakamura Y."/>
            <person name="Berger F."/>
            <person name="Adam C."/>
            <person name="Aki S.S."/>
            <person name="Althoff F."/>
            <person name="Araki T."/>
            <person name="Arteaga-Vazquez M.A."/>
            <person name="Balasubrmanian S."/>
            <person name="Barry K."/>
            <person name="Bauer D."/>
            <person name="Boehm C.R."/>
            <person name="Briginshaw L."/>
            <person name="Caballero-Perez J."/>
            <person name="Catarino B."/>
            <person name="Chen F."/>
            <person name="Chiyoda S."/>
            <person name="Chovatia M."/>
            <person name="Davies K.M."/>
            <person name="Delmans M."/>
            <person name="Demura T."/>
            <person name="Dierschke T."/>
            <person name="Dolan L."/>
            <person name="Dorantes-Acosta A.E."/>
            <person name="Eklund D.M."/>
            <person name="Florent S.N."/>
            <person name="Flores-Sandoval E."/>
            <person name="Fujiyama A."/>
            <person name="Fukuzawa H."/>
            <person name="Galik B."/>
            <person name="Grimanelli D."/>
            <person name="Grimwood J."/>
            <person name="Grossniklaus U."/>
            <person name="Hamada T."/>
            <person name="Haseloff J."/>
            <person name="Hetherington A.J."/>
            <person name="Higo A."/>
            <person name="Hirakawa Y."/>
            <person name="Hundley H.N."/>
            <person name="Ikeda Y."/>
            <person name="Inoue K."/>
            <person name="Inoue S.I."/>
            <person name="Ishida S."/>
            <person name="Jia Q."/>
            <person name="Kakita M."/>
            <person name="Kanazawa T."/>
            <person name="Kawai Y."/>
            <person name="Kawashima T."/>
            <person name="Kennedy M."/>
            <person name="Kinose K."/>
            <person name="Kinoshita T."/>
            <person name="Kohara Y."/>
            <person name="Koide E."/>
            <person name="Komatsu K."/>
            <person name="Kopischke S."/>
            <person name="Kubo M."/>
            <person name="Kyozuka J."/>
            <person name="Lagercrantz U."/>
            <person name="Lin S.S."/>
            <person name="Lindquist E."/>
            <person name="Lipzen A.M."/>
            <person name="Lu C.W."/>
            <person name="De Luna E."/>
            <person name="Martienssen R.A."/>
            <person name="Minamino N."/>
            <person name="Mizutani M."/>
            <person name="Mizutani M."/>
            <person name="Mochizuki N."/>
            <person name="Monte I."/>
            <person name="Mosher R."/>
            <person name="Nagasaki H."/>
            <person name="Nakagami H."/>
            <person name="Naramoto S."/>
            <person name="Nishitani K."/>
            <person name="Ohtani M."/>
            <person name="Okamoto T."/>
            <person name="Okumura M."/>
            <person name="Phillips J."/>
            <person name="Pollak B."/>
            <person name="Reinders A."/>
            <person name="Rovekamp M."/>
            <person name="Sano R."/>
            <person name="Sawa S."/>
            <person name="Schmid M.W."/>
            <person name="Shirakawa M."/>
            <person name="Solano R."/>
            <person name="Spunde A."/>
            <person name="Suetsugu N."/>
            <person name="Sugano S."/>
            <person name="Sugiyama A."/>
            <person name="Sun R."/>
            <person name="Suzuki Y."/>
            <person name="Takenaka M."/>
            <person name="Takezawa D."/>
            <person name="Tomogane H."/>
            <person name="Tsuzuki M."/>
            <person name="Ueda T."/>
            <person name="Umeda M."/>
            <person name="Ward J.M."/>
            <person name="Watanabe Y."/>
            <person name="Yazaki K."/>
            <person name="Yokoyama R."/>
            <person name="Yoshitake Y."/>
            <person name="Yotsui I."/>
            <person name="Zachgo S."/>
            <person name="Schmutz J."/>
        </authorList>
    </citation>
    <scope>NUCLEOTIDE SEQUENCE [LARGE SCALE GENOMIC DNA]</scope>
    <source>
        <strain evidence="3">Tak-1</strain>
    </source>
</reference>